<feature type="transmembrane region" description="Helical" evidence="7">
    <location>
        <begin position="104"/>
        <end position="126"/>
    </location>
</feature>
<sequence>MLKFIIKRLFFVVPIMLAVSVMIFAILRLNGTDAAMSYLNASGISPTDEALAEAKRVLNLDKPVWEQYKIWFKDALNLHFGKSYITGRDVTADMAYYLPATLKLAGFALVLTLAFSVPLGILSAVFKDKFIDYAVRFFSFLGVCTPNFWLGILLILLFSVHLKILPPFGIGGFSHLIMPAFTISFMSIAINSRLIRTNMLEIKNQRHVTYAKMRGIPRIRVLFSHIFRNASLPIITALGMHLGELVGGAMVVENVFAYPGVGRYAVEAIINNDYPVIQCFILVMAFVFVLSNLVIDVVYALIDPRIRAGVK</sequence>
<dbReference type="Pfam" id="PF00528">
    <property type="entry name" value="BPD_transp_1"/>
    <property type="match status" value="1"/>
</dbReference>
<accession>A0A7S7AW57</accession>
<evidence type="ECO:0000256" key="4">
    <source>
        <dbReference type="ARBA" id="ARBA00022692"/>
    </source>
</evidence>
<evidence type="ECO:0000256" key="5">
    <source>
        <dbReference type="ARBA" id="ARBA00022989"/>
    </source>
</evidence>
<feature type="transmembrane region" description="Helical" evidence="7">
    <location>
        <begin position="138"/>
        <end position="162"/>
    </location>
</feature>
<comment type="similarity">
    <text evidence="7">Belongs to the binding-protein-dependent transport system permease family.</text>
</comment>
<keyword evidence="4 7" id="KW-0812">Transmembrane</keyword>
<dbReference type="GeneID" id="301090978"/>
<dbReference type="PANTHER" id="PTHR43163">
    <property type="entry name" value="DIPEPTIDE TRANSPORT SYSTEM PERMEASE PROTEIN DPPB-RELATED"/>
    <property type="match status" value="1"/>
</dbReference>
<dbReference type="AlphaFoldDB" id="A0A7S7AW57"/>
<evidence type="ECO:0000313" key="9">
    <source>
        <dbReference type="EMBL" id="QOW60291.1"/>
    </source>
</evidence>
<keyword evidence="6 7" id="KW-0472">Membrane</keyword>
<evidence type="ECO:0000256" key="6">
    <source>
        <dbReference type="ARBA" id="ARBA00023136"/>
    </source>
</evidence>
<dbReference type="GO" id="GO:0005886">
    <property type="term" value="C:plasma membrane"/>
    <property type="evidence" value="ECO:0007669"/>
    <property type="project" value="UniProtKB-SubCell"/>
</dbReference>
<evidence type="ECO:0000256" key="7">
    <source>
        <dbReference type="RuleBase" id="RU363032"/>
    </source>
</evidence>
<protein>
    <submittedName>
        <fullName evidence="9">Nickel ABC transporter permease subunit NikB</fullName>
    </submittedName>
</protein>
<evidence type="ECO:0000256" key="1">
    <source>
        <dbReference type="ARBA" id="ARBA00004651"/>
    </source>
</evidence>
<dbReference type="PANTHER" id="PTHR43163:SF6">
    <property type="entry name" value="DIPEPTIDE TRANSPORT SYSTEM PERMEASE PROTEIN DPPB-RELATED"/>
    <property type="match status" value="1"/>
</dbReference>
<feature type="transmembrane region" description="Helical" evidence="7">
    <location>
        <begin position="9"/>
        <end position="29"/>
    </location>
</feature>
<dbReference type="Proteomes" id="UP000593915">
    <property type="component" value="Chromosome"/>
</dbReference>
<evidence type="ECO:0000313" key="10">
    <source>
        <dbReference type="Proteomes" id="UP000593915"/>
    </source>
</evidence>
<organism evidence="9 10">
    <name type="scientific">Treponema pedis</name>
    <dbReference type="NCBI Taxonomy" id="409322"/>
    <lineage>
        <taxon>Bacteria</taxon>
        <taxon>Pseudomonadati</taxon>
        <taxon>Spirochaetota</taxon>
        <taxon>Spirochaetia</taxon>
        <taxon>Spirochaetales</taxon>
        <taxon>Treponemataceae</taxon>
        <taxon>Treponema</taxon>
    </lineage>
</organism>
<dbReference type="PROSITE" id="PS50928">
    <property type="entry name" value="ABC_TM1"/>
    <property type="match status" value="1"/>
</dbReference>
<dbReference type="SUPFAM" id="SSF161098">
    <property type="entry name" value="MetI-like"/>
    <property type="match status" value="1"/>
</dbReference>
<feature type="transmembrane region" description="Helical" evidence="7">
    <location>
        <begin position="280"/>
        <end position="302"/>
    </location>
</feature>
<dbReference type="RefSeq" id="WP_020966319.1">
    <property type="nucleotide sequence ID" value="NZ_CP061839.1"/>
</dbReference>
<keyword evidence="2 7" id="KW-0813">Transport</keyword>
<dbReference type="EMBL" id="CP061839">
    <property type="protein sequence ID" value="QOW60291.1"/>
    <property type="molecule type" value="Genomic_DNA"/>
</dbReference>
<feature type="transmembrane region" description="Helical" evidence="7">
    <location>
        <begin position="168"/>
        <end position="190"/>
    </location>
</feature>
<dbReference type="Gene3D" id="1.10.3720.10">
    <property type="entry name" value="MetI-like"/>
    <property type="match status" value="1"/>
</dbReference>
<evidence type="ECO:0000259" key="8">
    <source>
        <dbReference type="PROSITE" id="PS50928"/>
    </source>
</evidence>
<feature type="transmembrane region" description="Helical" evidence="7">
    <location>
        <begin position="221"/>
        <end position="242"/>
    </location>
</feature>
<dbReference type="NCBIfam" id="NF007677">
    <property type="entry name" value="PRK10352.1"/>
    <property type="match status" value="1"/>
</dbReference>
<proteinExistence type="inferred from homology"/>
<feature type="domain" description="ABC transmembrane type-1" evidence="8">
    <location>
        <begin position="98"/>
        <end position="299"/>
    </location>
</feature>
<comment type="subcellular location">
    <subcellularLocation>
        <location evidence="1 7">Cell membrane</location>
        <topology evidence="1 7">Multi-pass membrane protein</topology>
    </subcellularLocation>
</comment>
<name>A0A7S7AW57_9SPIR</name>
<dbReference type="InterPro" id="IPR045621">
    <property type="entry name" value="BPD_transp_1_N"/>
</dbReference>
<dbReference type="GO" id="GO:0071916">
    <property type="term" value="F:dipeptide transmembrane transporter activity"/>
    <property type="evidence" value="ECO:0007669"/>
    <property type="project" value="TreeGrafter"/>
</dbReference>
<dbReference type="InterPro" id="IPR000515">
    <property type="entry name" value="MetI-like"/>
</dbReference>
<gene>
    <name evidence="9" type="primary">nikB</name>
    <name evidence="9" type="ORF">IFE08_10735</name>
</gene>
<dbReference type="CDD" id="cd06261">
    <property type="entry name" value="TM_PBP2"/>
    <property type="match status" value="1"/>
</dbReference>
<evidence type="ECO:0000256" key="2">
    <source>
        <dbReference type="ARBA" id="ARBA00022448"/>
    </source>
</evidence>
<keyword evidence="5 7" id="KW-1133">Transmembrane helix</keyword>
<reference evidence="9 10" key="1">
    <citation type="submission" date="2020-09" db="EMBL/GenBank/DDBJ databases">
        <title>Characterization of Treponema spp. from bovine digital dermatitis in Korea.</title>
        <authorList>
            <person name="Espiritu H.M."/>
            <person name="Cho Y.I."/>
            <person name="Mamuad L."/>
        </authorList>
    </citation>
    <scope>NUCLEOTIDE SEQUENCE [LARGE SCALE GENOMIC DNA]</scope>
    <source>
        <strain evidence="9 10">KS1</strain>
    </source>
</reference>
<keyword evidence="3" id="KW-1003">Cell membrane</keyword>
<dbReference type="Pfam" id="PF19300">
    <property type="entry name" value="BPD_transp_1_N"/>
    <property type="match status" value="1"/>
</dbReference>
<evidence type="ECO:0000256" key="3">
    <source>
        <dbReference type="ARBA" id="ARBA00022475"/>
    </source>
</evidence>
<dbReference type="InterPro" id="IPR035906">
    <property type="entry name" value="MetI-like_sf"/>
</dbReference>